<feature type="domain" description="USP" evidence="3">
    <location>
        <begin position="69"/>
        <end position="161"/>
    </location>
</feature>
<dbReference type="InterPro" id="IPR018200">
    <property type="entry name" value="USP_CS"/>
</dbReference>
<dbReference type="PROSITE" id="PS50235">
    <property type="entry name" value="USP_3"/>
    <property type="match status" value="1"/>
</dbReference>
<keyword evidence="2" id="KW-1133">Transmembrane helix</keyword>
<accession>A0A484N7B6</accession>
<proteinExistence type="inferred from homology"/>
<dbReference type="GO" id="GO:0016579">
    <property type="term" value="P:protein deubiquitination"/>
    <property type="evidence" value="ECO:0007669"/>
    <property type="project" value="InterPro"/>
</dbReference>
<organism evidence="4 5">
    <name type="scientific">Cuscuta campestris</name>
    <dbReference type="NCBI Taxonomy" id="132261"/>
    <lineage>
        <taxon>Eukaryota</taxon>
        <taxon>Viridiplantae</taxon>
        <taxon>Streptophyta</taxon>
        <taxon>Embryophyta</taxon>
        <taxon>Tracheophyta</taxon>
        <taxon>Spermatophyta</taxon>
        <taxon>Magnoliopsida</taxon>
        <taxon>eudicotyledons</taxon>
        <taxon>Gunneridae</taxon>
        <taxon>Pentapetalae</taxon>
        <taxon>asterids</taxon>
        <taxon>lamiids</taxon>
        <taxon>Solanales</taxon>
        <taxon>Convolvulaceae</taxon>
        <taxon>Cuscuteae</taxon>
        <taxon>Cuscuta</taxon>
        <taxon>Cuscuta subgen. Grammica</taxon>
        <taxon>Cuscuta sect. Cleistogrammica</taxon>
    </lineage>
</organism>
<evidence type="ECO:0000313" key="5">
    <source>
        <dbReference type="Proteomes" id="UP000595140"/>
    </source>
</evidence>
<dbReference type="InterPro" id="IPR001394">
    <property type="entry name" value="Peptidase_C19_UCH"/>
</dbReference>
<dbReference type="EMBL" id="OOIL02006271">
    <property type="protein sequence ID" value="VFQ96769.1"/>
    <property type="molecule type" value="Genomic_DNA"/>
</dbReference>
<dbReference type="GO" id="GO:0004843">
    <property type="term" value="F:cysteine-type deubiquitinase activity"/>
    <property type="evidence" value="ECO:0007669"/>
    <property type="project" value="InterPro"/>
</dbReference>
<gene>
    <name evidence="4" type="ORF">CCAM_LOCUS38545</name>
</gene>
<dbReference type="InterPro" id="IPR028889">
    <property type="entry name" value="USP"/>
</dbReference>
<dbReference type="AlphaFoldDB" id="A0A484N7B6"/>
<comment type="similarity">
    <text evidence="1">Belongs to the peptidase C19 family.</text>
</comment>
<evidence type="ECO:0000256" key="1">
    <source>
        <dbReference type="ARBA" id="ARBA00009085"/>
    </source>
</evidence>
<sequence>MKAHGIAAHKLRHGLELIQRSATGLQVPVAATILGIAGLAFAFKDFKFWNLPSFQWASISNTDEPLLLPGLQNLGNNCFLNVILQALASCKSFRKFLEGLVAEFRGSSMDGSAESSSLADALFKLLEASRRMFSSRRPVVSVIVPPSCFLLTFSESRTAQD</sequence>
<dbReference type="Pfam" id="PF00443">
    <property type="entry name" value="UCH"/>
    <property type="match status" value="1"/>
</dbReference>
<dbReference type="SUPFAM" id="SSF54001">
    <property type="entry name" value="Cysteine proteinases"/>
    <property type="match status" value="1"/>
</dbReference>
<dbReference type="InterPro" id="IPR038765">
    <property type="entry name" value="Papain-like_cys_pep_sf"/>
</dbReference>
<feature type="transmembrane region" description="Helical" evidence="2">
    <location>
        <begin position="25"/>
        <end position="43"/>
    </location>
</feature>
<keyword evidence="5" id="KW-1185">Reference proteome</keyword>
<reference evidence="4 5" key="1">
    <citation type="submission" date="2018-04" db="EMBL/GenBank/DDBJ databases">
        <authorList>
            <person name="Vogel A."/>
        </authorList>
    </citation>
    <scope>NUCLEOTIDE SEQUENCE [LARGE SCALE GENOMIC DNA]</scope>
</reference>
<keyword evidence="2" id="KW-0812">Transmembrane</keyword>
<keyword evidence="2" id="KW-0472">Membrane</keyword>
<dbReference type="PROSITE" id="PS00972">
    <property type="entry name" value="USP_1"/>
    <property type="match status" value="1"/>
</dbReference>
<dbReference type="Gene3D" id="3.90.70.10">
    <property type="entry name" value="Cysteine proteinases"/>
    <property type="match status" value="1"/>
</dbReference>
<name>A0A484N7B6_9ASTE</name>
<dbReference type="Proteomes" id="UP000595140">
    <property type="component" value="Unassembled WGS sequence"/>
</dbReference>
<evidence type="ECO:0000313" key="4">
    <source>
        <dbReference type="EMBL" id="VFQ96769.1"/>
    </source>
</evidence>
<evidence type="ECO:0000256" key="2">
    <source>
        <dbReference type="SAM" id="Phobius"/>
    </source>
</evidence>
<protein>
    <recommendedName>
        <fullName evidence="3">USP domain-containing protein</fullName>
    </recommendedName>
</protein>
<evidence type="ECO:0000259" key="3">
    <source>
        <dbReference type="PROSITE" id="PS50235"/>
    </source>
</evidence>